<dbReference type="PANTHER" id="PTHR23026">
    <property type="entry name" value="NADPH NITROREDUCTASE"/>
    <property type="match status" value="1"/>
</dbReference>
<dbReference type="EMBL" id="ABWP01000071">
    <property type="protein sequence ID" value="EEA84482.1"/>
    <property type="molecule type" value="Genomic_DNA"/>
</dbReference>
<dbReference type="HOGENOM" id="CLU_070764_7_3_9"/>
<organism evidence="2 3">
    <name type="scientific">Peptacetobacter hiranonis (strain DSM 13275 / JCM 10541 / KCTC 15199 / TO-931)</name>
    <name type="common">Clostridium hiranonis</name>
    <dbReference type="NCBI Taxonomy" id="500633"/>
    <lineage>
        <taxon>Bacteria</taxon>
        <taxon>Bacillati</taxon>
        <taxon>Bacillota</taxon>
        <taxon>Clostridia</taxon>
        <taxon>Peptostreptococcales</taxon>
        <taxon>Peptostreptococcaceae</taxon>
        <taxon>Peptacetobacter</taxon>
    </lineage>
</organism>
<comment type="caution">
    <text evidence="2">The sequence shown here is derived from an EMBL/GenBank/DDBJ whole genome shotgun (WGS) entry which is preliminary data.</text>
</comment>
<dbReference type="GO" id="GO:0016491">
    <property type="term" value="F:oxidoreductase activity"/>
    <property type="evidence" value="ECO:0007669"/>
    <property type="project" value="InterPro"/>
</dbReference>
<keyword evidence="3" id="KW-1185">Reference proteome</keyword>
<dbReference type="STRING" id="500633.CLOHIR_01882"/>
<feature type="domain" description="Nitroreductase" evidence="1">
    <location>
        <begin position="29"/>
        <end position="79"/>
    </location>
</feature>
<dbReference type="SUPFAM" id="SSF55469">
    <property type="entry name" value="FMN-dependent nitroreductase-like"/>
    <property type="match status" value="1"/>
</dbReference>
<reference evidence="2 3" key="2">
    <citation type="submission" date="2008-10" db="EMBL/GenBank/DDBJ databases">
        <title>Draft genome sequence of Clostridium hiranonis (DSM 13275).</title>
        <authorList>
            <person name="Sudarsanam P."/>
            <person name="Ley R."/>
            <person name="Guruge J."/>
            <person name="Turnbaugh P.J."/>
            <person name="Mahowald M."/>
            <person name="Liep D."/>
            <person name="Gordon J."/>
        </authorList>
    </citation>
    <scope>NUCLEOTIDE SEQUENCE [LARGE SCALE GENOMIC DNA]</scope>
    <source>
        <strain evidence="2 3">DSM 13275</strain>
    </source>
</reference>
<dbReference type="AlphaFoldDB" id="B6G176"/>
<dbReference type="eggNOG" id="COG0778">
    <property type="taxonomic scope" value="Bacteria"/>
</dbReference>
<feature type="domain" description="Nitroreductase" evidence="1">
    <location>
        <begin position="86"/>
        <end position="174"/>
    </location>
</feature>
<sequence>MKKFQLQYNVIKGINYFKNEGGIFMIDFVKTRRSCRKYSDLPVPEDKLKKVLKAGLLAPSGRSKKPWEFVVTTDSKKLELLSNCRTKGGGFFLKDAPVAIVIAADPELTDVWTEDCSIAASYMQLEAHSLGLATCWVQVRERAHDENQTAEDYIKNVMGIPENYKVQCILGLGYSNEEKDAYNDSDVVWEKVHFEKF</sequence>
<dbReference type="InterPro" id="IPR050627">
    <property type="entry name" value="Nitroreductase/BluB"/>
</dbReference>
<dbReference type="InterPro" id="IPR000415">
    <property type="entry name" value="Nitroreductase-like"/>
</dbReference>
<accession>B6G176</accession>
<dbReference type="CDD" id="cd02151">
    <property type="entry name" value="nitroreductase"/>
    <property type="match status" value="1"/>
</dbReference>
<dbReference type="PANTHER" id="PTHR23026:SF117">
    <property type="entry name" value="NITROREDUCTASE"/>
    <property type="match status" value="1"/>
</dbReference>
<dbReference type="Pfam" id="PF00881">
    <property type="entry name" value="Nitroreductase"/>
    <property type="match status" value="2"/>
</dbReference>
<dbReference type="Proteomes" id="UP000003178">
    <property type="component" value="Unassembled WGS sequence"/>
</dbReference>
<protein>
    <submittedName>
        <fullName evidence="2">Nitroreductase family protein</fullName>
    </submittedName>
</protein>
<name>B6G176_PEPHT</name>
<evidence type="ECO:0000313" key="2">
    <source>
        <dbReference type="EMBL" id="EEA84482.1"/>
    </source>
</evidence>
<evidence type="ECO:0000259" key="1">
    <source>
        <dbReference type="Pfam" id="PF00881"/>
    </source>
</evidence>
<reference evidence="2 3" key="1">
    <citation type="submission" date="2008-09" db="EMBL/GenBank/DDBJ databases">
        <authorList>
            <person name="Fulton L."/>
            <person name="Clifton S."/>
            <person name="Fulton B."/>
            <person name="Xu J."/>
            <person name="Minx P."/>
            <person name="Pepin K.H."/>
            <person name="Johnson M."/>
            <person name="Thiruvilangam P."/>
            <person name="Bhonagiri V."/>
            <person name="Nash W.E."/>
            <person name="Mardis E.R."/>
            <person name="Wilson R.K."/>
        </authorList>
    </citation>
    <scope>NUCLEOTIDE SEQUENCE [LARGE SCALE GENOMIC DNA]</scope>
    <source>
        <strain evidence="2 3">DSM 13275</strain>
    </source>
</reference>
<gene>
    <name evidence="2" type="ORF">CLOHIR_01882</name>
</gene>
<dbReference type="InterPro" id="IPR029479">
    <property type="entry name" value="Nitroreductase"/>
</dbReference>
<proteinExistence type="predicted"/>
<dbReference type="Gene3D" id="3.40.109.10">
    <property type="entry name" value="NADH Oxidase"/>
    <property type="match status" value="1"/>
</dbReference>
<evidence type="ECO:0000313" key="3">
    <source>
        <dbReference type="Proteomes" id="UP000003178"/>
    </source>
</evidence>